<dbReference type="InterPro" id="IPR000644">
    <property type="entry name" value="CBS_dom"/>
</dbReference>
<feature type="transmembrane region" description="Helical" evidence="14">
    <location>
        <begin position="139"/>
        <end position="160"/>
    </location>
</feature>
<evidence type="ECO:0000256" key="14">
    <source>
        <dbReference type="PIRNR" id="PIRNR006404"/>
    </source>
</evidence>
<proteinExistence type="inferred from homology"/>
<dbReference type="GO" id="GO:0005886">
    <property type="term" value="C:plasma membrane"/>
    <property type="evidence" value="ECO:0007669"/>
    <property type="project" value="UniProtKB-SubCell"/>
</dbReference>
<dbReference type="PIRSF" id="PIRSF006404">
    <property type="entry name" value="UCP006404_Pept_M50_CBS"/>
    <property type="match status" value="1"/>
</dbReference>
<dbReference type="Gene3D" id="3.10.580.10">
    <property type="entry name" value="CBS-domain"/>
    <property type="match status" value="2"/>
</dbReference>
<keyword evidence="11 14" id="KW-0482">Metalloprotease</keyword>
<dbReference type="GO" id="GO:0008237">
    <property type="term" value="F:metallopeptidase activity"/>
    <property type="evidence" value="ECO:0007669"/>
    <property type="project" value="UniProtKB-UniRule"/>
</dbReference>
<keyword evidence="9 14" id="KW-0862">Zinc</keyword>
<dbReference type="STRING" id="39480.EUAN_01300"/>
<keyword evidence="20" id="KW-1185">Reference proteome</keyword>
<evidence type="ECO:0000256" key="12">
    <source>
        <dbReference type="ARBA" id="ARBA00023122"/>
    </source>
</evidence>
<evidence type="ECO:0000256" key="11">
    <source>
        <dbReference type="ARBA" id="ARBA00023049"/>
    </source>
</evidence>
<dbReference type="Proteomes" id="UP000180254">
    <property type="component" value="Unassembled WGS sequence"/>
</dbReference>
<dbReference type="SUPFAM" id="SSF54631">
    <property type="entry name" value="CBS-domain pair"/>
    <property type="match status" value="1"/>
</dbReference>
<feature type="binding site" evidence="16">
    <location>
        <position position="71"/>
    </location>
    <ligand>
        <name>Zn(2+)</name>
        <dbReference type="ChEBI" id="CHEBI:29105"/>
        <note>catalytic</note>
    </ligand>
</feature>
<feature type="transmembrane region" description="Helical" evidence="14">
    <location>
        <begin position="107"/>
        <end position="127"/>
    </location>
</feature>
<keyword evidence="7" id="KW-0677">Repeat</keyword>
<comment type="subcellular location">
    <subcellularLocation>
        <location evidence="1 14">Cell membrane</location>
        <topology evidence="1 14">Multi-pass membrane protein</topology>
    </subcellularLocation>
</comment>
<evidence type="ECO:0000256" key="4">
    <source>
        <dbReference type="ARBA" id="ARBA00022670"/>
    </source>
</evidence>
<feature type="transmembrane region" description="Helical" evidence="14">
    <location>
        <begin position="47"/>
        <end position="66"/>
    </location>
</feature>
<evidence type="ECO:0000256" key="1">
    <source>
        <dbReference type="ARBA" id="ARBA00004651"/>
    </source>
</evidence>
<accession>A0A1S1V9I8</accession>
<organism evidence="19 20">
    <name type="scientific">Andreesenia angusta</name>
    <dbReference type="NCBI Taxonomy" id="39480"/>
    <lineage>
        <taxon>Bacteria</taxon>
        <taxon>Bacillati</taxon>
        <taxon>Bacillota</taxon>
        <taxon>Tissierellia</taxon>
        <taxon>Tissierellales</taxon>
        <taxon>Gottschalkiaceae</taxon>
        <taxon>Andreesenia</taxon>
    </lineage>
</organism>
<dbReference type="PANTHER" id="PTHR39188">
    <property type="entry name" value="MEMBRANE-ASSOCIATED ZINC METALLOPROTEASE M50B"/>
    <property type="match status" value="1"/>
</dbReference>
<evidence type="ECO:0000256" key="16">
    <source>
        <dbReference type="PIRSR" id="PIRSR006404-2"/>
    </source>
</evidence>
<feature type="domain" description="CBS" evidence="18">
    <location>
        <begin position="314"/>
        <end position="373"/>
    </location>
</feature>
<keyword evidence="3 14" id="KW-1003">Cell membrane</keyword>
<sequence>MKNSITIGKVKGIDIEINISWLVVFGLVTFTLAMSFFPANYPEWSSFARWSLAAIMAIALFGSVLLHELSHSVVSIGLGIDVKKITLFIFGGVAQIEREPDDPVKELKIAIAGPMMSLAIAITTLVASRLLSLVEAPEFVTVPITYIANVNLILAFFNMIPAFPLDGGRVLRAAIWKAKGDIEVATRIASAAGGVFGYLIIFLGIFLALTGNIVNGIWFVFIGWFINQASQSSYQNLIVNDIFGKIKVRKFMSENPVTVNSSISIKDMVEDYIYKYKYSSFPVKSRDRVIGIVNIERIKSTQRDSWEYTDVEAVTEKLNESLVVSPEDSVAEAMNKIFRNEIGRVLVMDGDTLVGIVSRTDILNHIRIYNQLH</sequence>
<dbReference type="PROSITE" id="PS51371">
    <property type="entry name" value="CBS"/>
    <property type="match status" value="2"/>
</dbReference>
<evidence type="ECO:0000313" key="20">
    <source>
        <dbReference type="Proteomes" id="UP000180254"/>
    </source>
</evidence>
<dbReference type="InterPro" id="IPR016483">
    <property type="entry name" value="UCP006404_Pept_M50_CBS"/>
</dbReference>
<evidence type="ECO:0000256" key="2">
    <source>
        <dbReference type="ARBA" id="ARBA00007931"/>
    </source>
</evidence>
<evidence type="ECO:0000256" key="13">
    <source>
        <dbReference type="ARBA" id="ARBA00023136"/>
    </source>
</evidence>
<dbReference type="EMBL" id="MKIE01000001">
    <property type="protein sequence ID" value="OHW63266.1"/>
    <property type="molecule type" value="Genomic_DNA"/>
</dbReference>
<name>A0A1S1V9I8_9FIRM</name>
<feature type="transmembrane region" description="Helical" evidence="14">
    <location>
        <begin position="21"/>
        <end position="41"/>
    </location>
</feature>
<feature type="transmembrane region" description="Helical" evidence="14">
    <location>
        <begin position="196"/>
        <end position="226"/>
    </location>
</feature>
<evidence type="ECO:0000313" key="19">
    <source>
        <dbReference type="EMBL" id="OHW63266.1"/>
    </source>
</evidence>
<evidence type="ECO:0000256" key="6">
    <source>
        <dbReference type="ARBA" id="ARBA00022723"/>
    </source>
</evidence>
<evidence type="ECO:0000256" key="7">
    <source>
        <dbReference type="ARBA" id="ARBA00022737"/>
    </source>
</evidence>
<dbReference type="PANTHER" id="PTHR39188:SF3">
    <property type="entry name" value="STAGE IV SPORULATION PROTEIN FB"/>
    <property type="match status" value="1"/>
</dbReference>
<evidence type="ECO:0000256" key="3">
    <source>
        <dbReference type="ARBA" id="ARBA00022475"/>
    </source>
</evidence>
<dbReference type="InterPro" id="IPR008915">
    <property type="entry name" value="Peptidase_M50"/>
</dbReference>
<evidence type="ECO:0000256" key="5">
    <source>
        <dbReference type="ARBA" id="ARBA00022692"/>
    </source>
</evidence>
<feature type="binding site" evidence="16">
    <location>
        <position position="67"/>
    </location>
    <ligand>
        <name>Zn(2+)</name>
        <dbReference type="ChEBI" id="CHEBI:29105"/>
        <note>catalytic</note>
    </ligand>
</feature>
<feature type="active site" evidence="15">
    <location>
        <position position="68"/>
    </location>
</feature>
<comment type="caution">
    <text evidence="19">The sequence shown here is derived from an EMBL/GenBank/DDBJ whole genome shotgun (WGS) entry which is preliminary data.</text>
</comment>
<feature type="binding site" evidence="16">
    <location>
        <position position="166"/>
    </location>
    <ligand>
        <name>Zn(2+)</name>
        <dbReference type="ChEBI" id="CHEBI:29105"/>
        <note>catalytic</note>
    </ligand>
</feature>
<dbReference type="Pfam" id="PF02163">
    <property type="entry name" value="Peptidase_M50"/>
    <property type="match status" value="2"/>
</dbReference>
<evidence type="ECO:0000256" key="17">
    <source>
        <dbReference type="PROSITE-ProRule" id="PRU00703"/>
    </source>
</evidence>
<dbReference type="OrthoDB" id="9800627at2"/>
<feature type="domain" description="CBS" evidence="18">
    <location>
        <begin position="252"/>
        <end position="311"/>
    </location>
</feature>
<keyword evidence="12 17" id="KW-0129">CBS domain</keyword>
<keyword evidence="10 14" id="KW-1133">Transmembrane helix</keyword>
<evidence type="ECO:0000259" key="18">
    <source>
        <dbReference type="PROSITE" id="PS51371"/>
    </source>
</evidence>
<keyword evidence="6 14" id="KW-0479">Metal-binding</keyword>
<keyword evidence="4 14" id="KW-0645">Protease</keyword>
<dbReference type="InterPro" id="IPR046342">
    <property type="entry name" value="CBS_dom_sf"/>
</dbReference>
<dbReference type="CDD" id="cd06164">
    <property type="entry name" value="S2P-M50_SpoIVFB_CBS"/>
    <property type="match status" value="1"/>
</dbReference>
<dbReference type="GO" id="GO:0046872">
    <property type="term" value="F:metal ion binding"/>
    <property type="evidence" value="ECO:0007669"/>
    <property type="project" value="UniProtKB-UniRule"/>
</dbReference>
<gene>
    <name evidence="19" type="primary">rip3</name>
    <name evidence="19" type="ORF">EUAN_01300</name>
</gene>
<dbReference type="AlphaFoldDB" id="A0A1S1V9I8"/>
<protein>
    <recommendedName>
        <fullName evidence="14">Zinc metalloprotease</fullName>
    </recommendedName>
</protein>
<dbReference type="GO" id="GO:0006508">
    <property type="term" value="P:proteolysis"/>
    <property type="evidence" value="ECO:0007669"/>
    <property type="project" value="UniProtKB-KW"/>
</dbReference>
<keyword evidence="8 14" id="KW-0378">Hydrolase</keyword>
<comment type="similarity">
    <text evidence="2 14">Belongs to the peptidase M50B family.</text>
</comment>
<feature type="transmembrane region" description="Helical" evidence="14">
    <location>
        <begin position="73"/>
        <end position="95"/>
    </location>
</feature>
<dbReference type="Pfam" id="PF00571">
    <property type="entry name" value="CBS"/>
    <property type="match status" value="2"/>
</dbReference>
<dbReference type="RefSeq" id="WP_071060630.1">
    <property type="nucleotide sequence ID" value="NZ_MKIE01000001.1"/>
</dbReference>
<comment type="cofactor">
    <cofactor evidence="14 16">
        <name>Zn(2+)</name>
        <dbReference type="ChEBI" id="CHEBI:29105"/>
    </cofactor>
    <text evidence="14 16">Binds 1 zinc ion per subunit.</text>
</comment>
<dbReference type="SMART" id="SM00116">
    <property type="entry name" value="CBS"/>
    <property type="match status" value="2"/>
</dbReference>
<evidence type="ECO:0000256" key="15">
    <source>
        <dbReference type="PIRSR" id="PIRSR006404-1"/>
    </source>
</evidence>
<evidence type="ECO:0000256" key="9">
    <source>
        <dbReference type="ARBA" id="ARBA00022833"/>
    </source>
</evidence>
<evidence type="ECO:0000256" key="8">
    <source>
        <dbReference type="ARBA" id="ARBA00022801"/>
    </source>
</evidence>
<keyword evidence="5 14" id="KW-0812">Transmembrane</keyword>
<reference evidence="19 20" key="1">
    <citation type="submission" date="2016-09" db="EMBL/GenBank/DDBJ databases">
        <title>Genome sequence of Eubacterium angustum.</title>
        <authorList>
            <person name="Poehlein A."/>
            <person name="Daniel R."/>
        </authorList>
    </citation>
    <scope>NUCLEOTIDE SEQUENCE [LARGE SCALE GENOMIC DNA]</scope>
    <source>
        <strain evidence="19 20">DSM 1989</strain>
    </source>
</reference>
<keyword evidence="13 14" id="KW-0472">Membrane</keyword>
<evidence type="ECO:0000256" key="10">
    <source>
        <dbReference type="ARBA" id="ARBA00022989"/>
    </source>
</evidence>